<dbReference type="Proteomes" id="UP000238288">
    <property type="component" value="Chromosome PCAR9a"/>
</dbReference>
<organism evidence="4 5">
    <name type="scientific">Pseudoalteromonas carrageenovora IAM 12662</name>
    <dbReference type="NCBI Taxonomy" id="1314868"/>
    <lineage>
        <taxon>Bacteria</taxon>
        <taxon>Pseudomonadati</taxon>
        <taxon>Pseudomonadota</taxon>
        <taxon>Gammaproteobacteria</taxon>
        <taxon>Alteromonadales</taxon>
        <taxon>Pseudoalteromonadaceae</taxon>
        <taxon>Pseudoalteromonas</taxon>
    </lineage>
</organism>
<dbReference type="Proteomes" id="UP000615003">
    <property type="component" value="Unassembled WGS sequence"/>
</dbReference>
<sequence>MKLTFLLPALLALGAVSGSALGAPNERENSKNFNNDRAKRIQYKRDERREDKKQRIEYKQNKREDRKQEKREKRKETKRKVVRYKQEKRKRTYIKNNRHNVVTYRPGRYFNHLPRNSASIRFNGISFTFSDGIYYRKAKRGYHVVKPPRGLRIRSLPRHYSHFKRHNTTYYTYQNVFYVADNNGYRVVDEPKIVVNQAIKVGSAKNYDLGQTYDALPISAEAVTINDQQYFKYQDIYFLPQINGDEIKYLAINLG</sequence>
<dbReference type="RefSeq" id="WP_104642066.1">
    <property type="nucleotide sequence ID" value="NZ_AQGW01000018.1"/>
</dbReference>
<dbReference type="AlphaFoldDB" id="A0A2K4X6Q9"/>
<feature type="region of interest" description="Disordered" evidence="1">
    <location>
        <begin position="20"/>
        <end position="81"/>
    </location>
</feature>
<evidence type="ECO:0000313" key="6">
    <source>
        <dbReference type="Proteomes" id="UP000615003"/>
    </source>
</evidence>
<keyword evidence="2" id="KW-0732">Signal</keyword>
<dbReference type="InterPro" id="IPR045398">
    <property type="entry name" value="DUF6515"/>
</dbReference>
<evidence type="ECO:0000313" key="3">
    <source>
        <dbReference type="EMBL" id="MBE0382174.1"/>
    </source>
</evidence>
<evidence type="ECO:0000313" key="5">
    <source>
        <dbReference type="Proteomes" id="UP000238288"/>
    </source>
</evidence>
<name>A0A2K4X6Q9_PSEVC</name>
<dbReference type="GeneID" id="93662612"/>
<protein>
    <recommendedName>
        <fullName evidence="7">Orphan protein</fullName>
    </recommendedName>
</protein>
<dbReference type="EMBL" id="LT965928">
    <property type="protein sequence ID" value="SOU39969.1"/>
    <property type="molecule type" value="Genomic_DNA"/>
</dbReference>
<keyword evidence="6" id="KW-1185">Reference proteome</keyword>
<evidence type="ECO:0000256" key="1">
    <source>
        <dbReference type="SAM" id="MobiDB-lite"/>
    </source>
</evidence>
<feature type="chain" id="PRO_5014439358" description="Orphan protein" evidence="2">
    <location>
        <begin position="23"/>
        <end position="255"/>
    </location>
</feature>
<reference evidence="3 6" key="1">
    <citation type="submission" date="2015-06" db="EMBL/GenBank/DDBJ databases">
        <title>Genome sequence of Pseudoalteromonas carrageenovora.</title>
        <authorList>
            <person name="Xie B.-B."/>
            <person name="Rong J.-C."/>
            <person name="Qin Q.-L."/>
            <person name="Zhang Y.-Z."/>
        </authorList>
    </citation>
    <scope>NUCLEOTIDE SEQUENCE [LARGE SCALE GENOMIC DNA]</scope>
    <source>
        <strain evidence="3 6">IAM 12662</strain>
    </source>
</reference>
<dbReference type="OrthoDB" id="196716at2"/>
<feature type="compositionally biased region" description="Basic and acidic residues" evidence="1">
    <location>
        <begin position="25"/>
        <end position="75"/>
    </location>
</feature>
<reference evidence="4 5" key="2">
    <citation type="submission" date="2017-11" db="EMBL/GenBank/DDBJ databases">
        <authorList>
            <person name="Han C.G."/>
        </authorList>
    </citation>
    <scope>NUCLEOTIDE SEQUENCE [LARGE SCALE GENOMIC DNA]</scope>
    <source>
        <strain evidence="5">ATCC 43555</strain>
        <strain evidence="4">ATCC43555</strain>
    </source>
</reference>
<gene>
    <name evidence="4" type="ORF">PCAR9_A20396</name>
    <name evidence="3" type="ORF">PCARR_a0453</name>
</gene>
<evidence type="ECO:0000256" key="2">
    <source>
        <dbReference type="SAM" id="SignalP"/>
    </source>
</evidence>
<evidence type="ECO:0008006" key="7">
    <source>
        <dbReference type="Google" id="ProtNLM"/>
    </source>
</evidence>
<feature type="signal peptide" evidence="2">
    <location>
        <begin position="1"/>
        <end position="22"/>
    </location>
</feature>
<accession>A0A2K4X6Q9</accession>
<proteinExistence type="predicted"/>
<evidence type="ECO:0000313" key="4">
    <source>
        <dbReference type="EMBL" id="SOU39969.1"/>
    </source>
</evidence>
<dbReference type="Pfam" id="PF20125">
    <property type="entry name" value="DUF6515"/>
    <property type="match status" value="1"/>
</dbReference>
<dbReference type="EMBL" id="AQGW01000018">
    <property type="protein sequence ID" value="MBE0382174.1"/>
    <property type="molecule type" value="Genomic_DNA"/>
</dbReference>